<reference evidence="1" key="1">
    <citation type="submission" date="2022-09" db="EMBL/GenBank/DDBJ databases">
        <title>Aureispira anguillicida sp. nov., isolated from Leptocephalus of Japanese eel Anguilla japonica.</title>
        <authorList>
            <person name="Yuasa K."/>
            <person name="Mekata T."/>
            <person name="Ikunari K."/>
        </authorList>
    </citation>
    <scope>NUCLEOTIDE SEQUENCE</scope>
    <source>
        <strain evidence="1">EL160426</strain>
    </source>
</reference>
<protein>
    <submittedName>
        <fullName evidence="1">Uncharacterized protein</fullName>
    </submittedName>
</protein>
<dbReference type="EMBL" id="AP026867">
    <property type="protein sequence ID" value="BDS12076.1"/>
    <property type="molecule type" value="Genomic_DNA"/>
</dbReference>
<keyword evidence="2" id="KW-1185">Reference proteome</keyword>
<dbReference type="RefSeq" id="WP_264793195.1">
    <property type="nucleotide sequence ID" value="NZ_AP026867.1"/>
</dbReference>
<evidence type="ECO:0000313" key="1">
    <source>
        <dbReference type="EMBL" id="BDS12076.1"/>
    </source>
</evidence>
<accession>A0A915YFJ7</accession>
<dbReference type="KEGG" id="aup:AsAng_0027910"/>
<evidence type="ECO:0000313" key="2">
    <source>
        <dbReference type="Proteomes" id="UP001060919"/>
    </source>
</evidence>
<name>A0A915YFJ7_9BACT</name>
<gene>
    <name evidence="1" type="ORF">AsAng_0027910</name>
</gene>
<dbReference type="AlphaFoldDB" id="A0A915YFJ7"/>
<sequence length="743" mass="85001">MHRLIFILFPLLISQLTVGQASYHLSDFQIKQDALIKGTHSHTKGLDIQFRFSPYQLDNTTHEFTIKIEAKEQLIAQQSKTFTYQYTDSIAYLVDSLGIDSLPNLDTIVHLYIPYREIAVEEGDYTTNITITTKGKTLPVYSRPFLLHQVKIYDLFLALKTATIVPDSNANPLGLGYHAPDPKWLVKLGDNQTLHGLVNRNKFKTKPKSFSTTMTNYDSLIVCVHNADPTAANDMGCFLVEHGAQNFNKKYQQLTIGHRIKEATFEVKKIERKPISSHFLVTEQVEHKGIQGIKLAFNYSLPLQYKRRNIGIKITDEKQASFANIMPLTQHRKQEDNRIIGAYSYFIPYYNLQHSKQIKLLLTGNDKIIQHHKSKELTIVKTVDSASLQQTAGYIHNGLSGILYQLEVKFDQLPKEGQLKIAFPSLSKKTIAQLSYWTSTAPNKIYAGSHQKIPLVYQQTIFVFLPYFVAPQHIQLTPYLLFEGIDIPAIQLIAFKSQAYACPSSLNDIQIHATSHEEHLQAGLSGQLFRFSMIVPDYYHSKGFFDLQILANGTTLNQGFFINNDANQPTQFPIHNQKKIEVFIPYRFMQKDAHYEVILQAKSNNFALSESRKEQFNNTLSPVQTIGFYLQHLVTKDWDQIVYKVGLRNDKNPNSTYEHLGYTIIIHDTISNHYKPDFPVALDFEAALKDEIIIWIKEKDQSDDQALRFKTSIAMLLEEKNTLSLQHTPSLKKALFKAIPRAN</sequence>
<dbReference type="Proteomes" id="UP001060919">
    <property type="component" value="Chromosome"/>
</dbReference>
<proteinExistence type="predicted"/>
<organism evidence="1 2">
    <name type="scientific">Aureispira anguillae</name>
    <dbReference type="NCBI Taxonomy" id="2864201"/>
    <lineage>
        <taxon>Bacteria</taxon>
        <taxon>Pseudomonadati</taxon>
        <taxon>Bacteroidota</taxon>
        <taxon>Saprospiria</taxon>
        <taxon>Saprospirales</taxon>
        <taxon>Saprospiraceae</taxon>
        <taxon>Aureispira</taxon>
    </lineage>
</organism>